<feature type="transmembrane region" description="Helical" evidence="6">
    <location>
        <begin position="375"/>
        <end position="396"/>
    </location>
</feature>
<evidence type="ECO:0000256" key="5">
    <source>
        <dbReference type="ARBA" id="ARBA00023136"/>
    </source>
</evidence>
<feature type="transmembrane region" description="Helical" evidence="6">
    <location>
        <begin position="168"/>
        <end position="191"/>
    </location>
</feature>
<dbReference type="InterPro" id="IPR036259">
    <property type="entry name" value="MFS_trans_sf"/>
</dbReference>
<dbReference type="EMBL" id="LYMM01000001">
    <property type="protein sequence ID" value="PNU06636.1"/>
    <property type="molecule type" value="Genomic_DNA"/>
</dbReference>
<feature type="domain" description="Major facilitator superfamily (MFS) profile" evidence="7">
    <location>
        <begin position="14"/>
        <end position="401"/>
    </location>
</feature>
<dbReference type="SUPFAM" id="SSF103473">
    <property type="entry name" value="MFS general substrate transporter"/>
    <property type="match status" value="1"/>
</dbReference>
<dbReference type="InterPro" id="IPR001958">
    <property type="entry name" value="Tet-R_TetA/multi-R_MdtG-like"/>
</dbReference>
<feature type="transmembrane region" description="Helical" evidence="6">
    <location>
        <begin position="43"/>
        <end position="68"/>
    </location>
</feature>
<gene>
    <name evidence="8" type="ORF">A8V01_00070</name>
</gene>
<dbReference type="CDD" id="cd17330">
    <property type="entry name" value="MFS_SLC46_TetA_like"/>
    <property type="match status" value="1"/>
</dbReference>
<dbReference type="PRINTS" id="PR01035">
    <property type="entry name" value="TCRTETA"/>
</dbReference>
<feature type="transmembrane region" description="Helical" evidence="6">
    <location>
        <begin position="252"/>
        <end position="272"/>
    </location>
</feature>
<evidence type="ECO:0000256" key="6">
    <source>
        <dbReference type="SAM" id="Phobius"/>
    </source>
</evidence>
<protein>
    <recommendedName>
        <fullName evidence="7">Major facilitator superfamily (MFS) profile domain-containing protein</fullName>
    </recommendedName>
</protein>
<comment type="caution">
    <text evidence="8">The sequence shown here is derived from an EMBL/GenBank/DDBJ whole genome shotgun (WGS) entry which is preliminary data.</text>
</comment>
<keyword evidence="4 6" id="KW-1133">Transmembrane helix</keyword>
<proteinExistence type="predicted"/>
<reference evidence="8 9" key="1">
    <citation type="submission" date="2016-05" db="EMBL/GenBank/DDBJ databases">
        <title>Complete genome sequence of Novosphingobium guangzhouense SA925(T).</title>
        <authorList>
            <person name="Sha S."/>
        </authorList>
    </citation>
    <scope>NUCLEOTIDE SEQUENCE [LARGE SCALE GENOMIC DNA]</scope>
    <source>
        <strain evidence="8 9">SA925</strain>
    </source>
</reference>
<evidence type="ECO:0000259" key="7">
    <source>
        <dbReference type="PROSITE" id="PS50850"/>
    </source>
</evidence>
<dbReference type="Pfam" id="PF07690">
    <property type="entry name" value="MFS_1"/>
    <property type="match status" value="1"/>
</dbReference>
<feature type="transmembrane region" description="Helical" evidence="6">
    <location>
        <begin position="12"/>
        <end position="37"/>
    </location>
</feature>
<organism evidence="8 9">
    <name type="scientific">Novosphingobium guangzhouense</name>
    <dbReference type="NCBI Taxonomy" id="1850347"/>
    <lineage>
        <taxon>Bacteria</taxon>
        <taxon>Pseudomonadati</taxon>
        <taxon>Pseudomonadota</taxon>
        <taxon>Alphaproteobacteria</taxon>
        <taxon>Sphingomonadales</taxon>
        <taxon>Sphingomonadaceae</taxon>
        <taxon>Novosphingobium</taxon>
    </lineage>
</organism>
<sequence length="401" mass="40924">MTESTLTAASRGRALFTITLVNFVSLAGFGLMFPVFAVYGRQIGASGIEIAGTVAAFSFGGFLSSPIWGRLSDRYGRRNVMFAGLAIGALVYVLHIYATTPASLLVVRFVSGLTNGCFSITFAVASDISTRETRTRDMGIVSSGFSLGFIFGPAIGGFASSVTGQEHAFVLVSLVGAAMGLVAAAMTWFMLPETGTKHDPVSAPAAIGSIALLRLPAFATLAFISLLASAAFSKLEAILGLFADDVLGLDPLRIGLMFAGMGVVTTITQLTLTGPCSRRLGDRGTMLVALATIGAGMLVLGCAHDVFIAAIGLTGTSLGFGLLNPALSGLTSHATPAAAQGMGLGLVQAANSLGRVFGPLMAGPLYDLQGPAAPLLWGAAIFAGTLVAACVFPVVATQRTA</sequence>
<keyword evidence="3 6" id="KW-0812">Transmembrane</keyword>
<dbReference type="PROSITE" id="PS50850">
    <property type="entry name" value="MFS"/>
    <property type="match status" value="1"/>
</dbReference>
<feature type="transmembrane region" description="Helical" evidence="6">
    <location>
        <begin position="284"/>
        <end position="313"/>
    </location>
</feature>
<dbReference type="RefSeq" id="WP_170065782.1">
    <property type="nucleotide sequence ID" value="NZ_LYMM01000001.1"/>
</dbReference>
<keyword evidence="2" id="KW-0813">Transport</keyword>
<evidence type="ECO:0000313" key="8">
    <source>
        <dbReference type="EMBL" id="PNU06636.1"/>
    </source>
</evidence>
<feature type="transmembrane region" description="Helical" evidence="6">
    <location>
        <begin position="104"/>
        <end position="126"/>
    </location>
</feature>
<dbReference type="InterPro" id="IPR011701">
    <property type="entry name" value="MFS"/>
</dbReference>
<dbReference type="InterPro" id="IPR020846">
    <property type="entry name" value="MFS_dom"/>
</dbReference>
<evidence type="ECO:0000256" key="3">
    <source>
        <dbReference type="ARBA" id="ARBA00022692"/>
    </source>
</evidence>
<keyword evidence="9" id="KW-1185">Reference proteome</keyword>
<evidence type="ECO:0000256" key="2">
    <source>
        <dbReference type="ARBA" id="ARBA00022448"/>
    </source>
</evidence>
<evidence type="ECO:0000256" key="1">
    <source>
        <dbReference type="ARBA" id="ARBA00004141"/>
    </source>
</evidence>
<dbReference type="GO" id="GO:0016020">
    <property type="term" value="C:membrane"/>
    <property type="evidence" value="ECO:0007669"/>
    <property type="project" value="UniProtKB-SubCell"/>
</dbReference>
<dbReference type="AlphaFoldDB" id="A0A2K2G6G9"/>
<dbReference type="GO" id="GO:0022857">
    <property type="term" value="F:transmembrane transporter activity"/>
    <property type="evidence" value="ECO:0007669"/>
    <property type="project" value="InterPro"/>
</dbReference>
<accession>A0A2K2G6G9</accession>
<name>A0A2K2G6G9_9SPHN</name>
<feature type="transmembrane region" description="Helical" evidence="6">
    <location>
        <begin position="80"/>
        <end position="98"/>
    </location>
</feature>
<dbReference type="Proteomes" id="UP000236327">
    <property type="component" value="Unassembled WGS sequence"/>
</dbReference>
<dbReference type="PANTHER" id="PTHR23504">
    <property type="entry name" value="MAJOR FACILITATOR SUPERFAMILY DOMAIN-CONTAINING PROTEIN 10"/>
    <property type="match status" value="1"/>
</dbReference>
<comment type="subcellular location">
    <subcellularLocation>
        <location evidence="1">Membrane</location>
        <topology evidence="1">Multi-pass membrane protein</topology>
    </subcellularLocation>
</comment>
<dbReference type="Gene3D" id="1.20.1250.20">
    <property type="entry name" value="MFS general substrate transporter like domains"/>
    <property type="match status" value="1"/>
</dbReference>
<feature type="transmembrane region" description="Helical" evidence="6">
    <location>
        <begin position="212"/>
        <end position="232"/>
    </location>
</feature>
<dbReference type="PANTHER" id="PTHR23504:SF15">
    <property type="entry name" value="MAJOR FACILITATOR SUPERFAMILY (MFS) PROFILE DOMAIN-CONTAINING PROTEIN"/>
    <property type="match status" value="1"/>
</dbReference>
<evidence type="ECO:0000313" key="9">
    <source>
        <dbReference type="Proteomes" id="UP000236327"/>
    </source>
</evidence>
<keyword evidence="5 6" id="KW-0472">Membrane</keyword>
<evidence type="ECO:0000256" key="4">
    <source>
        <dbReference type="ARBA" id="ARBA00022989"/>
    </source>
</evidence>
<feature type="transmembrane region" description="Helical" evidence="6">
    <location>
        <begin position="138"/>
        <end position="162"/>
    </location>
</feature>